<evidence type="ECO:0000256" key="1">
    <source>
        <dbReference type="SAM" id="Phobius"/>
    </source>
</evidence>
<sequence>MINFSKNIFFMVSISLNLIFSCFCYSAINKDRVERYLQTNMYDRYAPDEKEMMKSCIDFVSEIKKDSACFKWHIIKEKAHDKSGFLKEVRTVKLRNQNIKGKKNIFFCKAVKYFFLHKENVPKHTKMMNWFCEILNISEGSVNLVLKEVPLEFPKEMAPYSNQNHTSSALPFHNEYFSYQEQPAYTHPQHFPPPPYTPPVPLAPSAPSAPSQWIHQPLTVHVTNEGQGASNQYPYKNTKKINFCDFGKIDIKANNGGSIKIEDANSDSSNEGVILVCSNGDMATNTFKNLSSDIKSLTLVLDARDESVVVLPKMSYEKEQQRMPEATVIWTTQGNIKGNVNHPCKLVTDKGDIDIKSSSGIGVSVRIKKEENLTVYNYTKFVSVDPPHHKTSAAMQCETSKKNMDEVKNSSITRKKDNKNPETNIANIMKSIDIPGMSITIGQVGNVEIGNSYTYTNKYNKNSHPKHVMNLPKRREDESKSVDQYYVPMVLDTNKRLPNNIQVETTTESGKIKICHTKSIIE</sequence>
<organism evidence="2">
    <name type="scientific">invertebrate metagenome</name>
    <dbReference type="NCBI Taxonomy" id="1711999"/>
    <lineage>
        <taxon>unclassified sequences</taxon>
        <taxon>metagenomes</taxon>
        <taxon>organismal metagenomes</taxon>
    </lineage>
</organism>
<evidence type="ECO:0000313" key="2">
    <source>
        <dbReference type="EMBL" id="PJE79334.1"/>
    </source>
</evidence>
<gene>
    <name evidence="2" type="ORF">CI610_01686</name>
</gene>
<keyword evidence="1" id="KW-0472">Membrane</keyword>
<feature type="transmembrane region" description="Helical" evidence="1">
    <location>
        <begin position="7"/>
        <end position="28"/>
    </location>
</feature>
<accession>A0A2H9T7Z8</accession>
<name>A0A2H9T7Z8_9ZZZZ</name>
<reference evidence="2" key="1">
    <citation type="journal article" date="2017" name="Appl. Environ. Microbiol.">
        <title>Molecular characterization of an Endozoicomonas-like organism causing infection in king scallop Pecten maximus L.</title>
        <authorList>
            <person name="Cano I."/>
            <person name="van Aerle R."/>
            <person name="Ross S."/>
            <person name="Verner-Jeffreys D.W."/>
            <person name="Paley R.K."/>
            <person name="Rimmer G."/>
            <person name="Ryder D."/>
            <person name="Hooper P."/>
            <person name="Stone D."/>
            <person name="Feist S.W."/>
        </authorList>
    </citation>
    <scope>NUCLEOTIDE SEQUENCE</scope>
</reference>
<keyword evidence="1" id="KW-0812">Transmembrane</keyword>
<dbReference type="AlphaFoldDB" id="A0A2H9T7Z8"/>
<protein>
    <submittedName>
        <fullName evidence="2">Uncharacterized protein</fullName>
    </submittedName>
</protein>
<comment type="caution">
    <text evidence="2">The sequence shown here is derived from an EMBL/GenBank/DDBJ whole genome shotgun (WGS) entry which is preliminary data.</text>
</comment>
<proteinExistence type="predicted"/>
<dbReference type="EMBL" id="NSIT01000076">
    <property type="protein sequence ID" value="PJE79334.1"/>
    <property type="molecule type" value="Genomic_DNA"/>
</dbReference>
<dbReference type="PROSITE" id="PS51257">
    <property type="entry name" value="PROKAR_LIPOPROTEIN"/>
    <property type="match status" value="1"/>
</dbReference>
<keyword evidence="1" id="KW-1133">Transmembrane helix</keyword>